<dbReference type="InterPro" id="IPR018389">
    <property type="entry name" value="DctP_fam"/>
</dbReference>
<keyword evidence="5" id="KW-0574">Periplasm</keyword>
<dbReference type="InterPro" id="IPR038404">
    <property type="entry name" value="TRAP_DctP_sf"/>
</dbReference>
<keyword evidence="3" id="KW-0813">Transport</keyword>
<evidence type="ECO:0000313" key="7">
    <source>
        <dbReference type="EMBL" id="SFD94284.1"/>
    </source>
</evidence>
<comment type="subcellular location">
    <subcellularLocation>
        <location evidence="1">Periplasm</location>
    </subcellularLocation>
</comment>
<dbReference type="Pfam" id="PF03480">
    <property type="entry name" value="DctP"/>
    <property type="match status" value="1"/>
</dbReference>
<keyword evidence="4 6" id="KW-0732">Signal</keyword>
<evidence type="ECO:0000313" key="8">
    <source>
        <dbReference type="Proteomes" id="UP000325289"/>
    </source>
</evidence>
<dbReference type="PANTHER" id="PTHR33376">
    <property type="match status" value="1"/>
</dbReference>
<reference evidence="7 8" key="1">
    <citation type="submission" date="2016-10" db="EMBL/GenBank/DDBJ databases">
        <authorList>
            <person name="Varghese N."/>
            <person name="Submissions S."/>
        </authorList>
    </citation>
    <scope>NUCLEOTIDE SEQUENCE [LARGE SCALE GENOMIC DNA]</scope>
    <source>
        <strain evidence="8">YIM D21,KCTC 23444,ACCC 10710</strain>
    </source>
</reference>
<organism evidence="7 8">
    <name type="scientific">Roseivivax sediminis</name>
    <dbReference type="NCBI Taxonomy" id="936889"/>
    <lineage>
        <taxon>Bacteria</taxon>
        <taxon>Pseudomonadati</taxon>
        <taxon>Pseudomonadota</taxon>
        <taxon>Alphaproteobacteria</taxon>
        <taxon>Rhodobacterales</taxon>
        <taxon>Roseobacteraceae</taxon>
        <taxon>Roseivivax</taxon>
    </lineage>
</organism>
<proteinExistence type="inferred from homology"/>
<dbReference type="OrthoDB" id="8673861at2"/>
<evidence type="ECO:0000256" key="2">
    <source>
        <dbReference type="ARBA" id="ARBA00009023"/>
    </source>
</evidence>
<dbReference type="NCBIfam" id="TIGR00787">
    <property type="entry name" value="dctP"/>
    <property type="match status" value="1"/>
</dbReference>
<name>A0A1I1WGH2_9RHOB</name>
<dbReference type="AlphaFoldDB" id="A0A1I1WGH2"/>
<dbReference type="EMBL" id="FOMS01000004">
    <property type="protein sequence ID" value="SFD94284.1"/>
    <property type="molecule type" value="Genomic_DNA"/>
</dbReference>
<keyword evidence="8" id="KW-1185">Reference proteome</keyword>
<gene>
    <name evidence="7" type="ORF">SAMN04515678_104309</name>
</gene>
<dbReference type="PANTHER" id="PTHR33376:SF7">
    <property type="entry name" value="C4-DICARBOXYLATE-BINDING PROTEIN DCTB"/>
    <property type="match status" value="1"/>
</dbReference>
<dbReference type="RefSeq" id="WP_149755534.1">
    <property type="nucleotide sequence ID" value="NZ_FOMS01000004.1"/>
</dbReference>
<sequence length="335" mass="37165">MKLKTFTASAVIALATGLPAAAQDYTMILAHTLSDTTHPLYQAFERIAEEIETNSDGRIDVQHQPGGALGGDRELMESMLLGDIQFVPTSTSGAVQFVPEFAAFEIPYAFPTDTTKLKAILNDSDFTAALEEKLAEQGMVFGKFYNGGFRQLTTSGTAVHTPADISENNLRIRVPENPYSVATWEAIGAAPTPIAFPELYGALQQNVVDGQENPFGHILSQRFYEVQDYLTTTNHILLANVNLINKEWYDSLPEDLREVVDQALEDAEDFQWQLQDEMLGEQRAAIEEDMEIIDLTDEELHQFRDATAPIEQKVRDEIGDEMVDVLKSSIEAGES</sequence>
<protein>
    <submittedName>
        <fullName evidence="7">Tripartite ATP-independent transporter solute receptor, DctP family</fullName>
    </submittedName>
</protein>
<accession>A0A1I1WGH2</accession>
<comment type="similarity">
    <text evidence="2">Belongs to the bacterial solute-binding protein 7 family.</text>
</comment>
<dbReference type="GO" id="GO:0030288">
    <property type="term" value="C:outer membrane-bounded periplasmic space"/>
    <property type="evidence" value="ECO:0007669"/>
    <property type="project" value="InterPro"/>
</dbReference>
<dbReference type="CDD" id="cd13603">
    <property type="entry name" value="PBP2_TRAP_Siap_TeaA_like"/>
    <property type="match status" value="1"/>
</dbReference>
<evidence type="ECO:0000256" key="1">
    <source>
        <dbReference type="ARBA" id="ARBA00004418"/>
    </source>
</evidence>
<feature type="chain" id="PRO_5009301963" evidence="6">
    <location>
        <begin position="23"/>
        <end position="335"/>
    </location>
</feature>
<evidence type="ECO:0000256" key="4">
    <source>
        <dbReference type="ARBA" id="ARBA00022729"/>
    </source>
</evidence>
<dbReference type="Gene3D" id="3.40.190.170">
    <property type="entry name" value="Bacterial extracellular solute-binding protein, family 7"/>
    <property type="match status" value="1"/>
</dbReference>
<evidence type="ECO:0000256" key="3">
    <source>
        <dbReference type="ARBA" id="ARBA00022448"/>
    </source>
</evidence>
<dbReference type="GO" id="GO:0055085">
    <property type="term" value="P:transmembrane transport"/>
    <property type="evidence" value="ECO:0007669"/>
    <property type="project" value="InterPro"/>
</dbReference>
<evidence type="ECO:0000256" key="5">
    <source>
        <dbReference type="ARBA" id="ARBA00022764"/>
    </source>
</evidence>
<dbReference type="PIRSF" id="PIRSF006470">
    <property type="entry name" value="DctB"/>
    <property type="match status" value="1"/>
</dbReference>
<dbReference type="NCBIfam" id="NF037995">
    <property type="entry name" value="TRAP_S1"/>
    <property type="match status" value="1"/>
</dbReference>
<dbReference type="InterPro" id="IPR004682">
    <property type="entry name" value="TRAP_DctP"/>
</dbReference>
<feature type="signal peptide" evidence="6">
    <location>
        <begin position="1"/>
        <end position="22"/>
    </location>
</feature>
<dbReference type="Proteomes" id="UP000325289">
    <property type="component" value="Unassembled WGS sequence"/>
</dbReference>
<keyword evidence="7" id="KW-0675">Receptor</keyword>
<evidence type="ECO:0000256" key="6">
    <source>
        <dbReference type="SAM" id="SignalP"/>
    </source>
</evidence>